<gene>
    <name evidence="3" type="ORF">HNR46_001006</name>
</gene>
<comment type="caution">
    <text evidence="3">The sequence shown here is derived from an EMBL/GenBank/DDBJ whole genome shotgun (WGS) entry which is preliminary data.</text>
</comment>
<proteinExistence type="predicted"/>
<feature type="signal peptide" evidence="1">
    <location>
        <begin position="1"/>
        <end position="21"/>
    </location>
</feature>
<evidence type="ECO:0000256" key="1">
    <source>
        <dbReference type="SAM" id="SignalP"/>
    </source>
</evidence>
<reference evidence="3 4" key="1">
    <citation type="submission" date="2020-08" db="EMBL/GenBank/DDBJ databases">
        <title>Genomic Encyclopedia of Type Strains, Phase IV (KMG-IV): sequencing the most valuable type-strain genomes for metagenomic binning, comparative biology and taxonomic classification.</title>
        <authorList>
            <person name="Goeker M."/>
        </authorList>
    </citation>
    <scope>NUCLEOTIDE SEQUENCE [LARGE SCALE GENOMIC DNA]</scope>
    <source>
        <strain evidence="3 4">YC6886</strain>
    </source>
</reference>
<accession>A0A840UYB7</accession>
<evidence type="ECO:0000313" key="3">
    <source>
        <dbReference type="EMBL" id="MBB5350772.1"/>
    </source>
</evidence>
<dbReference type="Proteomes" id="UP000557717">
    <property type="component" value="Unassembled WGS sequence"/>
</dbReference>
<dbReference type="SMART" id="SM00754">
    <property type="entry name" value="CHRD"/>
    <property type="match status" value="1"/>
</dbReference>
<name>A0A840UYB7_9BACT</name>
<feature type="chain" id="PRO_5033017145" evidence="1">
    <location>
        <begin position="22"/>
        <end position="167"/>
    </location>
</feature>
<dbReference type="InterPro" id="IPR010895">
    <property type="entry name" value="CHRD"/>
</dbReference>
<protein>
    <submittedName>
        <fullName evidence="3">Uncharacterized protein (TIGR03382 family)</fullName>
    </submittedName>
</protein>
<dbReference type="InterPro" id="IPR013424">
    <property type="entry name" value="Ice-binding_C"/>
</dbReference>
<dbReference type="RefSeq" id="WP_184016782.1">
    <property type="nucleotide sequence ID" value="NZ_JACHFD010000004.1"/>
</dbReference>
<evidence type="ECO:0000259" key="2">
    <source>
        <dbReference type="PROSITE" id="PS50933"/>
    </source>
</evidence>
<evidence type="ECO:0000313" key="4">
    <source>
        <dbReference type="Proteomes" id="UP000557717"/>
    </source>
</evidence>
<dbReference type="InterPro" id="IPR017756">
    <property type="entry name" value="TM_Gly-Cys-Arg_CS"/>
</dbReference>
<organism evidence="3 4">
    <name type="scientific">Haloferula luteola</name>
    <dbReference type="NCBI Taxonomy" id="595692"/>
    <lineage>
        <taxon>Bacteria</taxon>
        <taxon>Pseudomonadati</taxon>
        <taxon>Verrucomicrobiota</taxon>
        <taxon>Verrucomicrobiia</taxon>
        <taxon>Verrucomicrobiales</taxon>
        <taxon>Verrucomicrobiaceae</taxon>
        <taxon>Haloferula</taxon>
    </lineage>
</organism>
<dbReference type="AlphaFoldDB" id="A0A840UYB7"/>
<dbReference type="Pfam" id="PF07589">
    <property type="entry name" value="PEP-CTERM"/>
    <property type="match status" value="1"/>
</dbReference>
<dbReference type="NCBIfam" id="TIGR03382">
    <property type="entry name" value="GC_trans_RRR"/>
    <property type="match status" value="1"/>
</dbReference>
<dbReference type="PROSITE" id="PS50933">
    <property type="entry name" value="CHRD"/>
    <property type="match status" value="1"/>
</dbReference>
<dbReference type="Pfam" id="PF07452">
    <property type="entry name" value="CHRD"/>
    <property type="match status" value="1"/>
</dbReference>
<keyword evidence="1" id="KW-0732">Signal</keyword>
<keyword evidence="4" id="KW-1185">Reference proteome</keyword>
<dbReference type="EMBL" id="JACHFD010000004">
    <property type="protein sequence ID" value="MBB5350772.1"/>
    <property type="molecule type" value="Genomic_DNA"/>
</dbReference>
<feature type="domain" description="CHRD" evidence="2">
    <location>
        <begin position="22"/>
        <end position="143"/>
    </location>
</feature>
<sequence>MKSLIWSTLVSAWFLTHAASAATMIFTATLEGSQEVPPNASPGSGSATLSLDDVTGAWTLNGTYAGLVGNVTASHIHLGPAGVNGGVITALTVTGTTSGTLSGSGTFTLTQMSDLQSESYYVNVHSASFPGGEIRGQLVPEPSSFALGALAGVALFRRRRGDRGEAV</sequence>